<sequence length="135" mass="14748">MTNIEKAEESSIYNNETIDRDLEEITSAVDNELNENEGTEGKSAVKVVGMEMTESCEGGAKWSRPPTPLSRPPTPQNIYLPGSLPSQSQLLVSDSHTETLPSQDNAVVLTGKVTLSLIGLMEPVSYLNYFFINIS</sequence>
<accession>A0ABD0YFG9</accession>
<name>A0ABD0YFG9_9HEMI</name>
<evidence type="ECO:0000256" key="1">
    <source>
        <dbReference type="SAM" id="MobiDB-lite"/>
    </source>
</evidence>
<evidence type="ECO:0000313" key="2">
    <source>
        <dbReference type="EMBL" id="KAL1130050.1"/>
    </source>
</evidence>
<dbReference type="AlphaFoldDB" id="A0ABD0YFG9"/>
<reference evidence="2 3" key="1">
    <citation type="submission" date="2024-07" db="EMBL/GenBank/DDBJ databases">
        <title>Chromosome-level genome assembly of the water stick insect Ranatra chinensis (Heteroptera: Nepidae).</title>
        <authorList>
            <person name="Liu X."/>
        </authorList>
    </citation>
    <scope>NUCLEOTIDE SEQUENCE [LARGE SCALE GENOMIC DNA]</scope>
    <source>
        <strain evidence="2">Cailab_2021Rc</strain>
        <tissue evidence="2">Muscle</tissue>
    </source>
</reference>
<dbReference type="EMBL" id="JBFDAA010000008">
    <property type="protein sequence ID" value="KAL1130050.1"/>
    <property type="molecule type" value="Genomic_DNA"/>
</dbReference>
<gene>
    <name evidence="2" type="ORF">AAG570_012993</name>
</gene>
<organism evidence="2 3">
    <name type="scientific">Ranatra chinensis</name>
    <dbReference type="NCBI Taxonomy" id="642074"/>
    <lineage>
        <taxon>Eukaryota</taxon>
        <taxon>Metazoa</taxon>
        <taxon>Ecdysozoa</taxon>
        <taxon>Arthropoda</taxon>
        <taxon>Hexapoda</taxon>
        <taxon>Insecta</taxon>
        <taxon>Pterygota</taxon>
        <taxon>Neoptera</taxon>
        <taxon>Paraneoptera</taxon>
        <taxon>Hemiptera</taxon>
        <taxon>Heteroptera</taxon>
        <taxon>Panheteroptera</taxon>
        <taxon>Nepomorpha</taxon>
        <taxon>Nepidae</taxon>
        <taxon>Ranatrinae</taxon>
        <taxon>Ranatra</taxon>
    </lineage>
</organism>
<feature type="region of interest" description="Disordered" evidence="1">
    <location>
        <begin position="55"/>
        <end position="83"/>
    </location>
</feature>
<keyword evidence="3" id="KW-1185">Reference proteome</keyword>
<evidence type="ECO:0000313" key="3">
    <source>
        <dbReference type="Proteomes" id="UP001558652"/>
    </source>
</evidence>
<proteinExistence type="predicted"/>
<feature type="compositionally biased region" description="Pro residues" evidence="1">
    <location>
        <begin position="65"/>
        <end position="75"/>
    </location>
</feature>
<protein>
    <submittedName>
        <fullName evidence="2">Uncharacterized protein</fullName>
    </submittedName>
</protein>
<dbReference type="Proteomes" id="UP001558652">
    <property type="component" value="Unassembled WGS sequence"/>
</dbReference>
<comment type="caution">
    <text evidence="2">The sequence shown here is derived from an EMBL/GenBank/DDBJ whole genome shotgun (WGS) entry which is preliminary data.</text>
</comment>